<dbReference type="EMBL" id="NSIT01000377">
    <property type="protein sequence ID" value="PJE77786.1"/>
    <property type="molecule type" value="Genomic_DNA"/>
</dbReference>
<evidence type="ECO:0000256" key="1">
    <source>
        <dbReference type="SAM" id="Phobius"/>
    </source>
</evidence>
<name>A0A2H9T3I6_9ZZZZ</name>
<feature type="transmembrane region" description="Helical" evidence="1">
    <location>
        <begin position="37"/>
        <end position="62"/>
    </location>
</feature>
<keyword evidence="1" id="KW-0812">Transmembrane</keyword>
<proteinExistence type="predicted"/>
<accession>A0A2H9T3I6</accession>
<reference evidence="2" key="1">
    <citation type="journal article" date="2017" name="Appl. Environ. Microbiol.">
        <title>Molecular characterization of an Endozoicomonas-like organism causing infection in king scallop Pecten maximus L.</title>
        <authorList>
            <person name="Cano I."/>
            <person name="van Aerle R."/>
            <person name="Ross S."/>
            <person name="Verner-Jeffreys D.W."/>
            <person name="Paley R.K."/>
            <person name="Rimmer G."/>
            <person name="Ryder D."/>
            <person name="Hooper P."/>
            <person name="Stone D."/>
            <person name="Feist S.W."/>
        </authorList>
    </citation>
    <scope>NUCLEOTIDE SEQUENCE</scope>
</reference>
<keyword evidence="1" id="KW-1133">Transmembrane helix</keyword>
<gene>
    <name evidence="2" type="ORF">CI610_03288</name>
</gene>
<dbReference type="AlphaFoldDB" id="A0A2H9T3I6"/>
<sequence>MIHNLVADSNFEILQYILTDYNIFYTRTPLYTPCKTFISYSFQCHFTFLSHMHVLFIIISLYQQVFISISFRVSNFEIDFEELFIGYRTVSNAS</sequence>
<comment type="caution">
    <text evidence="2">The sequence shown here is derived from an EMBL/GenBank/DDBJ whole genome shotgun (WGS) entry which is preliminary data.</text>
</comment>
<protein>
    <submittedName>
        <fullName evidence="2">Uncharacterized protein</fullName>
    </submittedName>
</protein>
<keyword evidence="1" id="KW-0472">Membrane</keyword>
<evidence type="ECO:0000313" key="2">
    <source>
        <dbReference type="EMBL" id="PJE77786.1"/>
    </source>
</evidence>
<organism evidence="2">
    <name type="scientific">invertebrate metagenome</name>
    <dbReference type="NCBI Taxonomy" id="1711999"/>
    <lineage>
        <taxon>unclassified sequences</taxon>
        <taxon>metagenomes</taxon>
        <taxon>organismal metagenomes</taxon>
    </lineage>
</organism>